<evidence type="ECO:0000256" key="6">
    <source>
        <dbReference type="SAM" id="MobiDB-lite"/>
    </source>
</evidence>
<dbReference type="PANTHER" id="PTHR43124">
    <property type="entry name" value="PURINE EFFLUX PUMP PBUE"/>
    <property type="match status" value="1"/>
</dbReference>
<feature type="transmembrane region" description="Helical" evidence="7">
    <location>
        <begin position="128"/>
        <end position="150"/>
    </location>
</feature>
<dbReference type="EMBL" id="DWWC01000203">
    <property type="protein sequence ID" value="HJC69958.1"/>
    <property type="molecule type" value="Genomic_DNA"/>
</dbReference>
<feature type="transmembrane region" description="Helical" evidence="7">
    <location>
        <begin position="100"/>
        <end position="122"/>
    </location>
</feature>
<evidence type="ECO:0000313" key="9">
    <source>
        <dbReference type="EMBL" id="HJC69958.1"/>
    </source>
</evidence>
<feature type="region of interest" description="Disordered" evidence="6">
    <location>
        <begin position="1"/>
        <end position="24"/>
    </location>
</feature>
<organism evidence="9 10">
    <name type="scientific">Candidatus Brachybacterium intestinipullorum</name>
    <dbReference type="NCBI Taxonomy" id="2838512"/>
    <lineage>
        <taxon>Bacteria</taxon>
        <taxon>Bacillati</taxon>
        <taxon>Actinomycetota</taxon>
        <taxon>Actinomycetes</taxon>
        <taxon>Micrococcales</taxon>
        <taxon>Dermabacteraceae</taxon>
        <taxon>Brachybacterium</taxon>
    </lineage>
</organism>
<dbReference type="Proteomes" id="UP000823854">
    <property type="component" value="Unassembled WGS sequence"/>
</dbReference>
<dbReference type="PANTHER" id="PTHR43124:SF10">
    <property type="entry name" value="PURINE EFFLUX PUMP PBUE"/>
    <property type="match status" value="1"/>
</dbReference>
<dbReference type="InterPro" id="IPR036259">
    <property type="entry name" value="MFS_trans_sf"/>
</dbReference>
<comment type="caution">
    <text evidence="9">The sequence shown here is derived from an EMBL/GenBank/DDBJ whole genome shotgun (WGS) entry which is preliminary data.</text>
</comment>
<dbReference type="Pfam" id="PF07690">
    <property type="entry name" value="MFS_1"/>
    <property type="match status" value="1"/>
</dbReference>
<dbReference type="InterPro" id="IPR050189">
    <property type="entry name" value="MFS_Efflux_Transporters"/>
</dbReference>
<dbReference type="PROSITE" id="PS50850">
    <property type="entry name" value="MFS"/>
    <property type="match status" value="1"/>
</dbReference>
<keyword evidence="2" id="KW-1003">Cell membrane</keyword>
<evidence type="ECO:0000256" key="1">
    <source>
        <dbReference type="ARBA" id="ARBA00004651"/>
    </source>
</evidence>
<feature type="domain" description="Major facilitator superfamily (MFS) profile" evidence="8">
    <location>
        <begin position="33"/>
        <end position="412"/>
    </location>
</feature>
<feature type="transmembrane region" description="Helical" evidence="7">
    <location>
        <begin position="228"/>
        <end position="252"/>
    </location>
</feature>
<evidence type="ECO:0000313" key="10">
    <source>
        <dbReference type="Proteomes" id="UP000823854"/>
    </source>
</evidence>
<evidence type="ECO:0000256" key="7">
    <source>
        <dbReference type="SAM" id="Phobius"/>
    </source>
</evidence>
<sequence length="431" mass="43120">MTSTSPEPGTPAEGAPGKARGVASRPDGVPYRTLLWLAVATFTTGIDGYVLAGLLPDIAADLEVSAAAAGQLVAVFALTSALAGPLLGAATSGWEQRGTILAALATFVLGNLLNALAPTYAFAMGGRVVAALGGCLLGAAVTGYAVHLVGPQHRGRALSIVLGGWMTATALGVPVGLILGQSSWRFPLLMVSAVGLVALVGIARRLPRLRHPAATLAERLRPLAQPRLVGGLLVSTGVLCASYTCFTYAVLILSPSHLASWMIIVIMCAYGVASMAGNAVTGRLADRFSPVRVLTVILALLLADALFGALALALAAPAALAMLSLVWFLVAGIGNGGHAVPQQARLAAMAPASVPVVMALNASAVSLGSALGGGLGGLVLTAGAVPAQLPLVAAAVLALTIPLHLLVASASRLTPDAPTGRAAARSRRGDG</sequence>
<protein>
    <submittedName>
        <fullName evidence="9">MFS transporter</fullName>
    </submittedName>
</protein>
<dbReference type="GO" id="GO:0022857">
    <property type="term" value="F:transmembrane transporter activity"/>
    <property type="evidence" value="ECO:0007669"/>
    <property type="project" value="InterPro"/>
</dbReference>
<feature type="transmembrane region" description="Helical" evidence="7">
    <location>
        <begin position="293"/>
        <end position="314"/>
    </location>
</feature>
<feature type="transmembrane region" description="Helical" evidence="7">
    <location>
        <begin position="157"/>
        <end position="180"/>
    </location>
</feature>
<gene>
    <name evidence="9" type="ORF">H9932_09825</name>
</gene>
<feature type="transmembrane region" description="Helical" evidence="7">
    <location>
        <begin position="352"/>
        <end position="375"/>
    </location>
</feature>
<dbReference type="AlphaFoldDB" id="A0A9D2TIF0"/>
<keyword evidence="5 7" id="KW-0472">Membrane</keyword>
<dbReference type="Gene3D" id="1.20.1250.20">
    <property type="entry name" value="MFS general substrate transporter like domains"/>
    <property type="match status" value="1"/>
</dbReference>
<feature type="transmembrane region" description="Helical" evidence="7">
    <location>
        <begin position="34"/>
        <end position="55"/>
    </location>
</feature>
<feature type="transmembrane region" description="Helical" evidence="7">
    <location>
        <begin position="186"/>
        <end position="207"/>
    </location>
</feature>
<feature type="compositionally biased region" description="Low complexity" evidence="6">
    <location>
        <begin position="1"/>
        <end position="17"/>
    </location>
</feature>
<feature type="transmembrane region" description="Helical" evidence="7">
    <location>
        <begin position="320"/>
        <end position="340"/>
    </location>
</feature>
<reference evidence="9" key="2">
    <citation type="submission" date="2021-04" db="EMBL/GenBank/DDBJ databases">
        <authorList>
            <person name="Gilroy R."/>
        </authorList>
    </citation>
    <scope>NUCLEOTIDE SEQUENCE</scope>
    <source>
        <strain evidence="9">CHK130-7132</strain>
    </source>
</reference>
<feature type="transmembrane region" description="Helical" evidence="7">
    <location>
        <begin position="387"/>
        <end position="407"/>
    </location>
</feature>
<proteinExistence type="predicted"/>
<evidence type="ECO:0000256" key="3">
    <source>
        <dbReference type="ARBA" id="ARBA00022692"/>
    </source>
</evidence>
<dbReference type="InterPro" id="IPR011701">
    <property type="entry name" value="MFS"/>
</dbReference>
<evidence type="ECO:0000256" key="2">
    <source>
        <dbReference type="ARBA" id="ARBA00022475"/>
    </source>
</evidence>
<dbReference type="SUPFAM" id="SSF103473">
    <property type="entry name" value="MFS general substrate transporter"/>
    <property type="match status" value="1"/>
</dbReference>
<keyword evidence="3 7" id="KW-0812">Transmembrane</keyword>
<feature type="transmembrane region" description="Helical" evidence="7">
    <location>
        <begin position="258"/>
        <end position="281"/>
    </location>
</feature>
<dbReference type="InterPro" id="IPR020846">
    <property type="entry name" value="MFS_dom"/>
</dbReference>
<evidence type="ECO:0000256" key="4">
    <source>
        <dbReference type="ARBA" id="ARBA00022989"/>
    </source>
</evidence>
<name>A0A9D2TIF0_9MICO</name>
<evidence type="ECO:0000256" key="5">
    <source>
        <dbReference type="ARBA" id="ARBA00023136"/>
    </source>
</evidence>
<comment type="subcellular location">
    <subcellularLocation>
        <location evidence="1">Cell membrane</location>
        <topology evidence="1">Multi-pass membrane protein</topology>
    </subcellularLocation>
</comment>
<accession>A0A9D2TIF0</accession>
<dbReference type="CDD" id="cd17324">
    <property type="entry name" value="MFS_NepI_like"/>
    <property type="match status" value="1"/>
</dbReference>
<feature type="transmembrane region" description="Helical" evidence="7">
    <location>
        <begin position="67"/>
        <end position="88"/>
    </location>
</feature>
<dbReference type="GO" id="GO:0005886">
    <property type="term" value="C:plasma membrane"/>
    <property type="evidence" value="ECO:0007669"/>
    <property type="project" value="UniProtKB-SubCell"/>
</dbReference>
<reference evidence="9" key="1">
    <citation type="journal article" date="2021" name="PeerJ">
        <title>Extensive microbial diversity within the chicken gut microbiome revealed by metagenomics and culture.</title>
        <authorList>
            <person name="Gilroy R."/>
            <person name="Ravi A."/>
            <person name="Getino M."/>
            <person name="Pursley I."/>
            <person name="Horton D.L."/>
            <person name="Alikhan N.F."/>
            <person name="Baker D."/>
            <person name="Gharbi K."/>
            <person name="Hall N."/>
            <person name="Watson M."/>
            <person name="Adriaenssens E.M."/>
            <person name="Foster-Nyarko E."/>
            <person name="Jarju S."/>
            <person name="Secka A."/>
            <person name="Antonio M."/>
            <person name="Oren A."/>
            <person name="Chaudhuri R.R."/>
            <person name="La Ragione R."/>
            <person name="Hildebrand F."/>
            <person name="Pallen M.J."/>
        </authorList>
    </citation>
    <scope>NUCLEOTIDE SEQUENCE</scope>
    <source>
        <strain evidence="9">CHK130-7132</strain>
    </source>
</reference>
<evidence type="ECO:0000259" key="8">
    <source>
        <dbReference type="PROSITE" id="PS50850"/>
    </source>
</evidence>
<keyword evidence="4 7" id="KW-1133">Transmembrane helix</keyword>